<dbReference type="Pfam" id="PF13456">
    <property type="entry name" value="RVT_3"/>
    <property type="match status" value="1"/>
</dbReference>
<evidence type="ECO:0000313" key="2">
    <source>
        <dbReference type="EMBL" id="MCH93824.1"/>
    </source>
</evidence>
<evidence type="ECO:0000259" key="1">
    <source>
        <dbReference type="Pfam" id="PF13456"/>
    </source>
</evidence>
<feature type="domain" description="RNase H type-1" evidence="1">
    <location>
        <begin position="2"/>
        <end position="33"/>
    </location>
</feature>
<comment type="caution">
    <text evidence="2">The sequence shown here is derived from an EMBL/GenBank/DDBJ whole genome shotgun (WGS) entry which is preliminary data.</text>
</comment>
<organism evidence="2 3">
    <name type="scientific">Trifolium medium</name>
    <dbReference type="NCBI Taxonomy" id="97028"/>
    <lineage>
        <taxon>Eukaryota</taxon>
        <taxon>Viridiplantae</taxon>
        <taxon>Streptophyta</taxon>
        <taxon>Embryophyta</taxon>
        <taxon>Tracheophyta</taxon>
        <taxon>Spermatophyta</taxon>
        <taxon>Magnoliopsida</taxon>
        <taxon>eudicotyledons</taxon>
        <taxon>Gunneridae</taxon>
        <taxon>Pentapetalae</taxon>
        <taxon>rosids</taxon>
        <taxon>fabids</taxon>
        <taxon>Fabales</taxon>
        <taxon>Fabaceae</taxon>
        <taxon>Papilionoideae</taxon>
        <taxon>50 kb inversion clade</taxon>
        <taxon>NPAAA clade</taxon>
        <taxon>Hologalegina</taxon>
        <taxon>IRL clade</taxon>
        <taxon>Trifolieae</taxon>
        <taxon>Trifolium</taxon>
    </lineage>
</organism>
<accession>A0A392N5Q5</accession>
<dbReference type="EMBL" id="LXQA010025864">
    <property type="protein sequence ID" value="MCH93824.1"/>
    <property type="molecule type" value="Genomic_DNA"/>
</dbReference>
<sequence length="104" mass="11625">MKNIRRLLQSHWEVKIINIYREANRCADKLASMGSEGSHSLVYYEFPPIEVGQIVNDDSRGTNESLNIKVLPPTLLAAEKEEAKAVLTLFLKKQGLSNANAART</sequence>
<evidence type="ECO:0000313" key="3">
    <source>
        <dbReference type="Proteomes" id="UP000265520"/>
    </source>
</evidence>
<dbReference type="InterPro" id="IPR002156">
    <property type="entry name" value="RNaseH_domain"/>
</dbReference>
<dbReference type="GO" id="GO:0003676">
    <property type="term" value="F:nucleic acid binding"/>
    <property type="evidence" value="ECO:0007669"/>
    <property type="project" value="InterPro"/>
</dbReference>
<reference evidence="2 3" key="1">
    <citation type="journal article" date="2018" name="Front. Plant Sci.">
        <title>Red Clover (Trifolium pratense) and Zigzag Clover (T. medium) - A Picture of Genomic Similarities and Differences.</title>
        <authorList>
            <person name="Dluhosova J."/>
            <person name="Istvanek J."/>
            <person name="Nedelnik J."/>
            <person name="Repkova J."/>
        </authorList>
    </citation>
    <scope>NUCLEOTIDE SEQUENCE [LARGE SCALE GENOMIC DNA]</scope>
    <source>
        <strain evidence="3">cv. 10/8</strain>
        <tissue evidence="2">Leaf</tissue>
    </source>
</reference>
<dbReference type="AlphaFoldDB" id="A0A392N5Q5"/>
<feature type="non-terminal residue" evidence="2">
    <location>
        <position position="104"/>
    </location>
</feature>
<name>A0A392N5Q5_9FABA</name>
<keyword evidence="3" id="KW-1185">Reference proteome</keyword>
<dbReference type="Proteomes" id="UP000265520">
    <property type="component" value="Unassembled WGS sequence"/>
</dbReference>
<protein>
    <submittedName>
        <fullName evidence="2">mTERF domain-containing protein</fullName>
    </submittedName>
</protein>
<proteinExistence type="predicted"/>
<dbReference type="GO" id="GO:0004523">
    <property type="term" value="F:RNA-DNA hybrid ribonuclease activity"/>
    <property type="evidence" value="ECO:0007669"/>
    <property type="project" value="InterPro"/>
</dbReference>